<proteinExistence type="predicted"/>
<gene>
    <name evidence="1" type="ORF">LCGC14_1113820</name>
</gene>
<protein>
    <submittedName>
        <fullName evidence="1">Uncharacterized protein</fullName>
    </submittedName>
</protein>
<accession>A0A0F9MAR2</accession>
<organism evidence="1">
    <name type="scientific">marine sediment metagenome</name>
    <dbReference type="NCBI Taxonomy" id="412755"/>
    <lineage>
        <taxon>unclassified sequences</taxon>
        <taxon>metagenomes</taxon>
        <taxon>ecological metagenomes</taxon>
    </lineage>
</organism>
<dbReference type="AlphaFoldDB" id="A0A0F9MAR2"/>
<evidence type="ECO:0000313" key="1">
    <source>
        <dbReference type="EMBL" id="KKN02814.1"/>
    </source>
</evidence>
<comment type="caution">
    <text evidence="1">The sequence shown here is derived from an EMBL/GenBank/DDBJ whole genome shotgun (WGS) entry which is preliminary data.</text>
</comment>
<dbReference type="EMBL" id="LAZR01005104">
    <property type="protein sequence ID" value="KKN02814.1"/>
    <property type="molecule type" value="Genomic_DNA"/>
</dbReference>
<reference evidence="1" key="1">
    <citation type="journal article" date="2015" name="Nature">
        <title>Complex archaea that bridge the gap between prokaryotes and eukaryotes.</title>
        <authorList>
            <person name="Spang A."/>
            <person name="Saw J.H."/>
            <person name="Jorgensen S.L."/>
            <person name="Zaremba-Niedzwiedzka K."/>
            <person name="Martijn J."/>
            <person name="Lind A.E."/>
            <person name="van Eijk R."/>
            <person name="Schleper C."/>
            <person name="Guy L."/>
            <person name="Ettema T.J."/>
        </authorList>
    </citation>
    <scope>NUCLEOTIDE SEQUENCE</scope>
</reference>
<sequence length="119" mass="13516">MAMVKVGHGLRDLKGKRGGNVYTRDRFCLHSNAFPRLVNRNPSSAQKSQRSFFSQCVPAWTALAGTRFPFMWIIHSRAHPVTNKLGEVKILTGRQSFFKINMQRLADLDPITSVPPEYI</sequence>
<name>A0A0F9MAR2_9ZZZZ</name>